<organism evidence="8 9">
    <name type="scientific">Aquamicrobium lusatiense</name>
    <dbReference type="NCBI Taxonomy" id="89772"/>
    <lineage>
        <taxon>Bacteria</taxon>
        <taxon>Pseudomonadati</taxon>
        <taxon>Pseudomonadota</taxon>
        <taxon>Alphaproteobacteria</taxon>
        <taxon>Hyphomicrobiales</taxon>
        <taxon>Phyllobacteriaceae</taxon>
        <taxon>Aquamicrobium</taxon>
    </lineage>
</organism>
<evidence type="ECO:0000313" key="8">
    <source>
        <dbReference type="EMBL" id="MBB6013967.1"/>
    </source>
</evidence>
<comment type="caution">
    <text evidence="8">The sequence shown here is derived from an EMBL/GenBank/DDBJ whole genome shotgun (WGS) entry which is preliminary data.</text>
</comment>
<accession>A0A7W9VX99</accession>
<dbReference type="EC" id="1.14.13.148" evidence="6"/>
<evidence type="ECO:0000256" key="3">
    <source>
        <dbReference type="ARBA" id="ARBA00022827"/>
    </source>
</evidence>
<keyword evidence="5" id="KW-0560">Oxidoreductase</keyword>
<evidence type="ECO:0000256" key="6">
    <source>
        <dbReference type="ARBA" id="ARBA00034528"/>
    </source>
</evidence>
<comment type="similarity">
    <text evidence="1">Belongs to the FMO family.</text>
</comment>
<dbReference type="GO" id="GO:0050661">
    <property type="term" value="F:NADP binding"/>
    <property type="evidence" value="ECO:0007669"/>
    <property type="project" value="InterPro"/>
</dbReference>
<dbReference type="InterPro" id="IPR000960">
    <property type="entry name" value="Flavin_mOase"/>
</dbReference>
<dbReference type="EMBL" id="JACHEU010000003">
    <property type="protein sequence ID" value="MBB6013967.1"/>
    <property type="molecule type" value="Genomic_DNA"/>
</dbReference>
<sequence>MYAVIGAGPMGLAVARNLDRQGIAFTGFELHSDVGGLWDIDNPHSTMYETAHLISSKTTTEFAEFPMPRGVATYPRHDAMCRYFRSYARHFDLMRHYEFSTRVIGMKRDGDGWLVTTESGGRQQTRRFAGVLIASGTLHHPNMPRFEGAFSGTLMHAADYRSPSQLTGKRVLVVGCGNSGADIAVDAVHHAASVDISVRRGYYFIPKFIFGKPTDTLGGKLKLPRRLKQVLDSLLVRAVMGKPSQYGLPDPDYRMYESHPVMNSLILHHIGQGDIGPRGDIARLDGSGVVFTDGRRGEYDLILLATGYKLDYPFIDRSELNWPQQAGAPRLYLNVFHPDHDNLFMMGMIEAAGLGWEGRNKQAELAALYIRGLAEGVPAAARLKEVKARLATERIDGGYAYLDLERMAYYVHKDSYRAAVASHADELRRQLGSVTPGAARINHRVEVQP</sequence>
<dbReference type="Gene3D" id="3.50.50.60">
    <property type="entry name" value="FAD/NAD(P)-binding domain"/>
    <property type="match status" value="1"/>
</dbReference>
<dbReference type="InterPro" id="IPR036188">
    <property type="entry name" value="FAD/NAD-bd_sf"/>
</dbReference>
<keyword evidence="4" id="KW-0521">NADP</keyword>
<reference evidence="8 9" key="1">
    <citation type="submission" date="2020-08" db="EMBL/GenBank/DDBJ databases">
        <title>Genomic Encyclopedia of Type Strains, Phase IV (KMG-IV): sequencing the most valuable type-strain genomes for metagenomic binning, comparative biology and taxonomic classification.</title>
        <authorList>
            <person name="Goeker M."/>
        </authorList>
    </citation>
    <scope>NUCLEOTIDE SEQUENCE [LARGE SCALE GENOMIC DNA]</scope>
    <source>
        <strain evidence="8 9">DSM 11099</strain>
    </source>
</reference>
<keyword evidence="3" id="KW-0274">FAD</keyword>
<dbReference type="InterPro" id="IPR050346">
    <property type="entry name" value="FMO-like"/>
</dbReference>
<proteinExistence type="inferred from homology"/>
<name>A0A7W9VX99_9HYPH</name>
<dbReference type="GO" id="GO:0004499">
    <property type="term" value="F:N,N-dimethylaniline monooxygenase activity"/>
    <property type="evidence" value="ECO:0007669"/>
    <property type="project" value="InterPro"/>
</dbReference>
<dbReference type="Proteomes" id="UP000533306">
    <property type="component" value="Unassembled WGS sequence"/>
</dbReference>
<evidence type="ECO:0000256" key="2">
    <source>
        <dbReference type="ARBA" id="ARBA00022630"/>
    </source>
</evidence>
<evidence type="ECO:0000256" key="1">
    <source>
        <dbReference type="ARBA" id="ARBA00009183"/>
    </source>
</evidence>
<protein>
    <recommendedName>
        <fullName evidence="7">Trimethylamine monooxygenase</fullName>
        <ecNumber evidence="6">1.14.13.148</ecNumber>
    </recommendedName>
</protein>
<dbReference type="GO" id="GO:0050660">
    <property type="term" value="F:flavin adenine dinucleotide binding"/>
    <property type="evidence" value="ECO:0007669"/>
    <property type="project" value="InterPro"/>
</dbReference>
<dbReference type="PANTHER" id="PTHR23023">
    <property type="entry name" value="DIMETHYLANILINE MONOOXYGENASE"/>
    <property type="match status" value="1"/>
</dbReference>
<evidence type="ECO:0000313" key="9">
    <source>
        <dbReference type="Proteomes" id="UP000533306"/>
    </source>
</evidence>
<dbReference type="GO" id="GO:0034899">
    <property type="term" value="F:trimethylamine monooxygenase activity"/>
    <property type="evidence" value="ECO:0007669"/>
    <property type="project" value="UniProtKB-EC"/>
</dbReference>
<evidence type="ECO:0000256" key="5">
    <source>
        <dbReference type="ARBA" id="ARBA00023002"/>
    </source>
</evidence>
<dbReference type="InterPro" id="IPR020946">
    <property type="entry name" value="Flavin_mOase-like"/>
</dbReference>
<dbReference type="Pfam" id="PF00743">
    <property type="entry name" value="FMO-like"/>
    <property type="match status" value="1"/>
</dbReference>
<dbReference type="SUPFAM" id="SSF51905">
    <property type="entry name" value="FAD/NAD(P)-binding domain"/>
    <property type="match status" value="2"/>
</dbReference>
<dbReference type="PRINTS" id="PR00370">
    <property type="entry name" value="FMOXYGENASE"/>
</dbReference>
<gene>
    <name evidence="8" type="ORF">HNR59_003361</name>
</gene>
<evidence type="ECO:0000256" key="4">
    <source>
        <dbReference type="ARBA" id="ARBA00022857"/>
    </source>
</evidence>
<keyword evidence="2" id="KW-0285">Flavoprotein</keyword>
<evidence type="ECO:0000256" key="7">
    <source>
        <dbReference type="ARBA" id="ARBA00035159"/>
    </source>
</evidence>
<dbReference type="RefSeq" id="WP_183832153.1">
    <property type="nucleotide sequence ID" value="NZ_JACHEU010000003.1"/>
</dbReference>
<dbReference type="PIRSF" id="PIRSF000332">
    <property type="entry name" value="FMO"/>
    <property type="match status" value="1"/>
</dbReference>
<keyword evidence="9" id="KW-1185">Reference proteome</keyword>
<dbReference type="AlphaFoldDB" id="A0A7W9VX99"/>